<keyword evidence="3" id="KW-1185">Reference proteome</keyword>
<feature type="compositionally biased region" description="Polar residues" evidence="1">
    <location>
        <begin position="11"/>
        <end position="38"/>
    </location>
</feature>
<feature type="region of interest" description="Disordered" evidence="1">
    <location>
        <begin position="1"/>
        <end position="41"/>
    </location>
</feature>
<protein>
    <submittedName>
        <fullName evidence="2">Uncharacterized protein</fullName>
    </submittedName>
</protein>
<name>A0A453A684_AEGTS</name>
<reference evidence="2" key="5">
    <citation type="journal article" date="2021" name="G3 (Bethesda)">
        <title>Aegilops tauschii genome assembly Aet v5.0 features greater sequence contiguity and improved annotation.</title>
        <authorList>
            <person name="Wang L."/>
            <person name="Zhu T."/>
            <person name="Rodriguez J.C."/>
            <person name="Deal K.R."/>
            <person name="Dubcovsky J."/>
            <person name="McGuire P.E."/>
            <person name="Lux T."/>
            <person name="Spannagl M."/>
            <person name="Mayer K.F.X."/>
            <person name="Baldrich P."/>
            <person name="Meyers B.C."/>
            <person name="Huo N."/>
            <person name="Gu Y.Q."/>
            <person name="Zhou H."/>
            <person name="Devos K.M."/>
            <person name="Bennetzen J.L."/>
            <person name="Unver T."/>
            <person name="Budak H."/>
            <person name="Gulick P.J."/>
            <person name="Galiba G."/>
            <person name="Kalapos B."/>
            <person name="Nelson D.R."/>
            <person name="Li P."/>
            <person name="You F.M."/>
            <person name="Luo M.C."/>
            <person name="Dvorak J."/>
        </authorList>
    </citation>
    <scope>NUCLEOTIDE SEQUENCE [LARGE SCALE GENOMIC DNA]</scope>
    <source>
        <strain evidence="2">cv. AL8/78</strain>
    </source>
</reference>
<evidence type="ECO:0000256" key="1">
    <source>
        <dbReference type="SAM" id="MobiDB-lite"/>
    </source>
</evidence>
<dbReference type="Proteomes" id="UP000015105">
    <property type="component" value="Chromosome 2D"/>
</dbReference>
<reference evidence="3" key="2">
    <citation type="journal article" date="2017" name="Nat. Plants">
        <title>The Aegilops tauschii genome reveals multiple impacts of transposons.</title>
        <authorList>
            <person name="Zhao G."/>
            <person name="Zou C."/>
            <person name="Li K."/>
            <person name="Wang K."/>
            <person name="Li T."/>
            <person name="Gao L."/>
            <person name="Zhang X."/>
            <person name="Wang H."/>
            <person name="Yang Z."/>
            <person name="Liu X."/>
            <person name="Jiang W."/>
            <person name="Mao L."/>
            <person name="Kong X."/>
            <person name="Jiao Y."/>
            <person name="Jia J."/>
        </authorList>
    </citation>
    <scope>NUCLEOTIDE SEQUENCE [LARGE SCALE GENOMIC DNA]</scope>
    <source>
        <strain evidence="3">cv. AL8/78</strain>
    </source>
</reference>
<dbReference type="EnsemblPlants" id="AET2Gv20001600.2">
    <property type="protein sequence ID" value="AET2Gv20001600.2"/>
    <property type="gene ID" value="AET2Gv20001600"/>
</dbReference>
<proteinExistence type="predicted"/>
<reference evidence="3" key="1">
    <citation type="journal article" date="2014" name="Science">
        <title>Ancient hybridizations among the ancestral genomes of bread wheat.</title>
        <authorList>
            <consortium name="International Wheat Genome Sequencing Consortium,"/>
            <person name="Marcussen T."/>
            <person name="Sandve S.R."/>
            <person name="Heier L."/>
            <person name="Spannagl M."/>
            <person name="Pfeifer M."/>
            <person name="Jakobsen K.S."/>
            <person name="Wulff B.B."/>
            <person name="Steuernagel B."/>
            <person name="Mayer K.F."/>
            <person name="Olsen O.A."/>
        </authorList>
    </citation>
    <scope>NUCLEOTIDE SEQUENCE [LARGE SCALE GENOMIC DNA]</scope>
    <source>
        <strain evidence="3">cv. AL8/78</strain>
    </source>
</reference>
<accession>A0A453A684</accession>
<dbReference type="Gramene" id="AET2Gv20001600.2">
    <property type="protein sequence ID" value="AET2Gv20001600.2"/>
    <property type="gene ID" value="AET2Gv20001600"/>
</dbReference>
<organism evidence="2 3">
    <name type="scientific">Aegilops tauschii subsp. strangulata</name>
    <name type="common">Goatgrass</name>
    <dbReference type="NCBI Taxonomy" id="200361"/>
    <lineage>
        <taxon>Eukaryota</taxon>
        <taxon>Viridiplantae</taxon>
        <taxon>Streptophyta</taxon>
        <taxon>Embryophyta</taxon>
        <taxon>Tracheophyta</taxon>
        <taxon>Spermatophyta</taxon>
        <taxon>Magnoliopsida</taxon>
        <taxon>Liliopsida</taxon>
        <taxon>Poales</taxon>
        <taxon>Poaceae</taxon>
        <taxon>BOP clade</taxon>
        <taxon>Pooideae</taxon>
        <taxon>Triticodae</taxon>
        <taxon>Triticeae</taxon>
        <taxon>Triticinae</taxon>
        <taxon>Aegilops</taxon>
    </lineage>
</organism>
<evidence type="ECO:0000313" key="2">
    <source>
        <dbReference type="EnsemblPlants" id="AET2Gv20001600.2"/>
    </source>
</evidence>
<reference evidence="2" key="4">
    <citation type="submission" date="2019-03" db="UniProtKB">
        <authorList>
            <consortium name="EnsemblPlants"/>
        </authorList>
    </citation>
    <scope>IDENTIFICATION</scope>
</reference>
<reference evidence="2" key="3">
    <citation type="journal article" date="2017" name="Nature">
        <title>Genome sequence of the progenitor of the wheat D genome Aegilops tauschii.</title>
        <authorList>
            <person name="Luo M.C."/>
            <person name="Gu Y.Q."/>
            <person name="Puiu D."/>
            <person name="Wang H."/>
            <person name="Twardziok S.O."/>
            <person name="Deal K.R."/>
            <person name="Huo N."/>
            <person name="Zhu T."/>
            <person name="Wang L."/>
            <person name="Wang Y."/>
            <person name="McGuire P.E."/>
            <person name="Liu S."/>
            <person name="Long H."/>
            <person name="Ramasamy R.K."/>
            <person name="Rodriguez J.C."/>
            <person name="Van S.L."/>
            <person name="Yuan L."/>
            <person name="Wang Z."/>
            <person name="Xia Z."/>
            <person name="Xiao L."/>
            <person name="Anderson O.D."/>
            <person name="Ouyang S."/>
            <person name="Liang Y."/>
            <person name="Zimin A.V."/>
            <person name="Pertea G."/>
            <person name="Qi P."/>
            <person name="Bennetzen J.L."/>
            <person name="Dai X."/>
            <person name="Dawson M.W."/>
            <person name="Muller H.G."/>
            <person name="Kugler K."/>
            <person name="Rivarola-Duarte L."/>
            <person name="Spannagl M."/>
            <person name="Mayer K.F.X."/>
            <person name="Lu F.H."/>
            <person name="Bevan M.W."/>
            <person name="Leroy P."/>
            <person name="Li P."/>
            <person name="You F.M."/>
            <person name="Sun Q."/>
            <person name="Liu Z."/>
            <person name="Lyons E."/>
            <person name="Wicker T."/>
            <person name="Salzberg S.L."/>
            <person name="Devos K.M."/>
            <person name="Dvorak J."/>
        </authorList>
    </citation>
    <scope>NUCLEOTIDE SEQUENCE [LARGE SCALE GENOMIC DNA]</scope>
    <source>
        <strain evidence="2">cv. AL8/78</strain>
    </source>
</reference>
<sequence>MKGQERGQVKKNGSLSSTPCQRVSDSLSCTPPWTGSTLDSRDNTNKAIHLCIISR</sequence>
<dbReference type="AlphaFoldDB" id="A0A453A684"/>
<evidence type="ECO:0000313" key="3">
    <source>
        <dbReference type="Proteomes" id="UP000015105"/>
    </source>
</evidence>